<feature type="transmembrane region" description="Helical" evidence="1">
    <location>
        <begin position="72"/>
        <end position="94"/>
    </location>
</feature>
<dbReference type="RefSeq" id="WP_006040131.1">
    <property type="nucleotide sequence ID" value="NZ_AEDD01000012.1"/>
</dbReference>
<feature type="transmembrane region" description="Helical" evidence="1">
    <location>
        <begin position="40"/>
        <end position="60"/>
    </location>
</feature>
<feature type="transmembrane region" description="Helical" evidence="1">
    <location>
        <begin position="12"/>
        <end position="34"/>
    </location>
</feature>
<dbReference type="EMBL" id="AEDD01000012">
    <property type="protein sequence ID" value="EFM09145.1"/>
    <property type="molecule type" value="Genomic_DNA"/>
</dbReference>
<sequence>MSFSQLAAQYAADCFTCIHVIIPILFALIVPSVLSTGSLTAISVSSIAVYASLFIMSHAIGMRSMARMPRSLVMIIPTVLIADAAVMLIGIHGYGQEVASLTLRGS</sequence>
<proteinExistence type="predicted"/>
<keyword evidence="3" id="KW-1185">Reference proteome</keyword>
<keyword evidence="1" id="KW-0472">Membrane</keyword>
<dbReference type="AlphaFoldDB" id="E0IEQ7"/>
<keyword evidence="1" id="KW-0812">Transmembrane</keyword>
<dbReference type="Proteomes" id="UP000005387">
    <property type="component" value="Unassembled WGS sequence"/>
</dbReference>
<reference evidence="2 3" key="1">
    <citation type="submission" date="2010-07" db="EMBL/GenBank/DDBJ databases">
        <title>The draft genome of Paenibacillus curdlanolyticus YK9.</title>
        <authorList>
            <consortium name="US DOE Joint Genome Institute (JGI-PGF)"/>
            <person name="Lucas S."/>
            <person name="Copeland A."/>
            <person name="Lapidus A."/>
            <person name="Cheng J.-F."/>
            <person name="Bruce D."/>
            <person name="Goodwin L."/>
            <person name="Pitluck S."/>
            <person name="Land M.L."/>
            <person name="Hauser L."/>
            <person name="Chang Y.-J."/>
            <person name="Jeffries C."/>
            <person name="Anderson I.J."/>
            <person name="Johnson E."/>
            <person name="Loganathan U."/>
            <person name="Mulhopadhyay B."/>
            <person name="Kyrpides N."/>
            <person name="Woyke T.J."/>
        </authorList>
    </citation>
    <scope>NUCLEOTIDE SEQUENCE [LARGE SCALE GENOMIC DNA]</scope>
    <source>
        <strain evidence="2 3">YK9</strain>
    </source>
</reference>
<dbReference type="OrthoDB" id="2665601at2"/>
<evidence type="ECO:0000256" key="1">
    <source>
        <dbReference type="SAM" id="Phobius"/>
    </source>
</evidence>
<organism evidence="2 3">
    <name type="scientific">Paenibacillus curdlanolyticus YK9</name>
    <dbReference type="NCBI Taxonomy" id="717606"/>
    <lineage>
        <taxon>Bacteria</taxon>
        <taxon>Bacillati</taxon>
        <taxon>Bacillota</taxon>
        <taxon>Bacilli</taxon>
        <taxon>Bacillales</taxon>
        <taxon>Paenibacillaceae</taxon>
        <taxon>Paenibacillus</taxon>
    </lineage>
</organism>
<evidence type="ECO:0000313" key="2">
    <source>
        <dbReference type="EMBL" id="EFM09145.1"/>
    </source>
</evidence>
<name>E0IEQ7_9BACL</name>
<accession>E0IEQ7</accession>
<evidence type="ECO:0000313" key="3">
    <source>
        <dbReference type="Proteomes" id="UP000005387"/>
    </source>
</evidence>
<keyword evidence="1" id="KW-1133">Transmembrane helix</keyword>
<protein>
    <submittedName>
        <fullName evidence="2">Uncharacterized protein</fullName>
    </submittedName>
</protein>
<gene>
    <name evidence="2" type="ORF">PaecuDRAFT_4148</name>
</gene>